<evidence type="ECO:0000256" key="1">
    <source>
        <dbReference type="SAM" id="Phobius"/>
    </source>
</evidence>
<name>A0A2P2MZL7_RHIMU</name>
<dbReference type="EMBL" id="GGEC01055176">
    <property type="protein sequence ID" value="MBX35660.1"/>
    <property type="molecule type" value="Transcribed_RNA"/>
</dbReference>
<feature type="transmembrane region" description="Helical" evidence="1">
    <location>
        <begin position="12"/>
        <end position="36"/>
    </location>
</feature>
<dbReference type="AlphaFoldDB" id="A0A2P2MZL7"/>
<proteinExistence type="predicted"/>
<reference evidence="2" key="1">
    <citation type="submission" date="2018-02" db="EMBL/GenBank/DDBJ databases">
        <title>Rhizophora mucronata_Transcriptome.</title>
        <authorList>
            <person name="Meera S.P."/>
            <person name="Sreeshan A."/>
            <person name="Augustine A."/>
        </authorList>
    </citation>
    <scope>NUCLEOTIDE SEQUENCE</scope>
    <source>
        <tissue evidence="2">Leaf</tissue>
    </source>
</reference>
<protein>
    <submittedName>
        <fullName evidence="2">Uncharacterized protein</fullName>
    </submittedName>
</protein>
<accession>A0A2P2MZL7</accession>
<keyword evidence="1" id="KW-1133">Transmembrane helix</keyword>
<evidence type="ECO:0000313" key="2">
    <source>
        <dbReference type="EMBL" id="MBX35660.1"/>
    </source>
</evidence>
<organism evidence="2">
    <name type="scientific">Rhizophora mucronata</name>
    <name type="common">Asiatic mangrove</name>
    <dbReference type="NCBI Taxonomy" id="61149"/>
    <lineage>
        <taxon>Eukaryota</taxon>
        <taxon>Viridiplantae</taxon>
        <taxon>Streptophyta</taxon>
        <taxon>Embryophyta</taxon>
        <taxon>Tracheophyta</taxon>
        <taxon>Spermatophyta</taxon>
        <taxon>Magnoliopsida</taxon>
        <taxon>eudicotyledons</taxon>
        <taxon>Gunneridae</taxon>
        <taxon>Pentapetalae</taxon>
        <taxon>rosids</taxon>
        <taxon>fabids</taxon>
        <taxon>Malpighiales</taxon>
        <taxon>Rhizophoraceae</taxon>
        <taxon>Rhizophora</taxon>
    </lineage>
</organism>
<keyword evidence="1" id="KW-0812">Transmembrane</keyword>
<keyword evidence="1" id="KW-0472">Membrane</keyword>
<sequence>MLKSTILNMHRDYIGLFQVLAHLFRYFLFGISYSFILYEKFEFIVENVCYLI</sequence>